<feature type="repeat" description="ANK" evidence="4">
    <location>
        <begin position="256"/>
        <end position="288"/>
    </location>
</feature>
<feature type="repeat" description="ANK" evidence="4">
    <location>
        <begin position="288"/>
        <end position="320"/>
    </location>
</feature>
<evidence type="ECO:0000256" key="1">
    <source>
        <dbReference type="ARBA" id="ARBA00004906"/>
    </source>
</evidence>
<accession>A0A803Y3X7</accession>
<dbReference type="SUPFAM" id="SSF48403">
    <property type="entry name" value="Ankyrin repeat"/>
    <property type="match status" value="1"/>
</dbReference>
<dbReference type="OrthoDB" id="366390at2759"/>
<feature type="repeat" description="ANK" evidence="4">
    <location>
        <begin position="355"/>
        <end position="387"/>
    </location>
</feature>
<evidence type="ECO:0000313" key="7">
    <source>
        <dbReference type="Ensembl" id="ENSMGAP00000026474.1"/>
    </source>
</evidence>
<keyword evidence="2" id="KW-0677">Repeat</keyword>
<keyword evidence="3 4" id="KW-0040">ANK repeat</keyword>
<dbReference type="InterPro" id="IPR001496">
    <property type="entry name" value="SOCS_box"/>
</dbReference>
<feature type="domain" description="SOCS box" evidence="6">
    <location>
        <begin position="546"/>
        <end position="594"/>
    </location>
</feature>
<proteinExistence type="predicted"/>
<gene>
    <name evidence="7" type="primary">ASB10</name>
</gene>
<organism evidence="7 8">
    <name type="scientific">Meleagris gallopavo</name>
    <name type="common">Wild turkey</name>
    <dbReference type="NCBI Taxonomy" id="9103"/>
    <lineage>
        <taxon>Eukaryota</taxon>
        <taxon>Metazoa</taxon>
        <taxon>Chordata</taxon>
        <taxon>Craniata</taxon>
        <taxon>Vertebrata</taxon>
        <taxon>Euteleostomi</taxon>
        <taxon>Archelosauria</taxon>
        <taxon>Archosauria</taxon>
        <taxon>Dinosauria</taxon>
        <taxon>Saurischia</taxon>
        <taxon>Theropoda</taxon>
        <taxon>Coelurosauria</taxon>
        <taxon>Aves</taxon>
        <taxon>Neognathae</taxon>
        <taxon>Galloanserae</taxon>
        <taxon>Galliformes</taxon>
        <taxon>Phasianidae</taxon>
        <taxon>Meleagridinae</taxon>
        <taxon>Meleagris</taxon>
    </lineage>
</organism>
<reference evidence="7 8" key="1">
    <citation type="journal article" date="2010" name="PLoS Biol.">
        <title>Multi-platform next-generation sequencing of the domestic turkey (Meleagris gallopavo): genome assembly and analysis.</title>
        <authorList>
            <person name="Dalloul R.A."/>
            <person name="Long J.A."/>
            <person name="Zimin A.V."/>
            <person name="Aslam L."/>
            <person name="Beal K."/>
            <person name="Blomberg L.A."/>
            <person name="Bouffard P."/>
            <person name="Burt D.W."/>
            <person name="Crasta O."/>
            <person name="Crooijmans R.P."/>
            <person name="Cooper K."/>
            <person name="Coulombe R.A."/>
            <person name="De S."/>
            <person name="Delany M.E."/>
            <person name="Dodgson J.B."/>
            <person name="Dong J.J."/>
            <person name="Evans C."/>
            <person name="Frederickson K.M."/>
            <person name="Flicek P."/>
            <person name="Florea L."/>
            <person name="Folkerts O."/>
            <person name="Groenen M.A."/>
            <person name="Harkins T.T."/>
            <person name="Herrero J."/>
            <person name="Hoffmann S."/>
            <person name="Megens H.J."/>
            <person name="Jiang A."/>
            <person name="de Jong P."/>
            <person name="Kaiser P."/>
            <person name="Kim H."/>
            <person name="Kim K.W."/>
            <person name="Kim S."/>
            <person name="Langenberger D."/>
            <person name="Lee M.K."/>
            <person name="Lee T."/>
            <person name="Mane S."/>
            <person name="Marcais G."/>
            <person name="Marz M."/>
            <person name="McElroy A.P."/>
            <person name="Modise T."/>
            <person name="Nefedov M."/>
            <person name="Notredame C."/>
            <person name="Paton I.R."/>
            <person name="Payne W.S."/>
            <person name="Pertea G."/>
            <person name="Prickett D."/>
            <person name="Puiu D."/>
            <person name="Qioa D."/>
            <person name="Raineri E."/>
            <person name="Ruffier M."/>
            <person name="Salzberg S.L."/>
            <person name="Schatz M.C."/>
            <person name="Scheuring C."/>
            <person name="Schmidt C.J."/>
            <person name="Schroeder S."/>
            <person name="Searle S.M."/>
            <person name="Smith E.J."/>
            <person name="Smith J."/>
            <person name="Sonstegard T.S."/>
            <person name="Stadler P.F."/>
            <person name="Tafer H."/>
            <person name="Tu Z.J."/>
            <person name="Van Tassell C.P."/>
            <person name="Vilella A.J."/>
            <person name="Williams K.P."/>
            <person name="Yorke J.A."/>
            <person name="Zhang L."/>
            <person name="Zhang H.B."/>
            <person name="Zhang X."/>
            <person name="Zhang Y."/>
            <person name="Reed K.M."/>
        </authorList>
    </citation>
    <scope>NUCLEOTIDE SEQUENCE [LARGE SCALE GENOMIC DNA]</scope>
</reference>
<dbReference type="InterPro" id="IPR002110">
    <property type="entry name" value="Ankyrin_rpt"/>
</dbReference>
<evidence type="ECO:0000256" key="2">
    <source>
        <dbReference type="ARBA" id="ARBA00022737"/>
    </source>
</evidence>
<dbReference type="Ensembl" id="ENSMGAT00000024686.1">
    <property type="protein sequence ID" value="ENSMGAP00000026474.1"/>
    <property type="gene ID" value="ENSMGAG00000001075.3"/>
</dbReference>
<dbReference type="PROSITE" id="PS50225">
    <property type="entry name" value="SOCS"/>
    <property type="match status" value="1"/>
</dbReference>
<keyword evidence="8" id="KW-1185">Reference proteome</keyword>
<dbReference type="GO" id="GO:0005737">
    <property type="term" value="C:cytoplasm"/>
    <property type="evidence" value="ECO:0007669"/>
    <property type="project" value="Ensembl"/>
</dbReference>
<evidence type="ECO:0000256" key="3">
    <source>
        <dbReference type="ARBA" id="ARBA00023043"/>
    </source>
</evidence>
<feature type="region of interest" description="Disordered" evidence="5">
    <location>
        <begin position="149"/>
        <end position="189"/>
    </location>
</feature>
<dbReference type="PROSITE" id="PS50088">
    <property type="entry name" value="ANK_REPEAT"/>
    <property type="match status" value="6"/>
</dbReference>
<dbReference type="Proteomes" id="UP000001645">
    <property type="component" value="Chromosome 2"/>
</dbReference>
<sequence>MTDESHELCAMTALVLASVACVLCSWGWAVCSAGSRGHPAPRAGWERPAEQLGCELPFQPGVSGAPHCAGRDVLLLPMPPCLHLGSGTGVSLTRLCGSALWLGKRSPRARSCSSAPALEVTPSARSISDTSLRLPLAVLSLRGAAAPREVSAHGSSATQRSLQQDKEQPDQQRCARPPSPRTERSVAAQQSWVGRTEPLQCQDLLVQNALFSGDLEMVQKFFTRSAAINLIIETRSEELRWTSKKFGLWSLSYEQELTTPLHITASRGYTDCLQLLLLRGAAVNFAPGGKTALHEACVAASTDCVRLLLSFGADPEAVSEDGYKPLHLCKSPDSIKCVQQLLKHGAHVNSRTEEEEDIALHVAARHGLPDHVQLLLQHGAELEARNEEGQTPLNAACAQPHSPRDMERYYKVCQLLVESGASVNAADRDHQHPLHLACKNASAQIAELLLARGANVNIMNYSGNTALHNILQTAAYKLEHHPELVVRTLLNYGAIRIWPGSLLKVLRYCNACPRAIEALMNCYDHVRVSEEWVSAVPAEVVQKYPRFYQSLFSLQQRPRSLQHLARCALRAFLEGRLLPVLSQLRLPSALHRFLLLSFEDVLY</sequence>
<evidence type="ECO:0000313" key="8">
    <source>
        <dbReference type="Proteomes" id="UP000001645"/>
    </source>
</evidence>
<dbReference type="SUPFAM" id="SSF158235">
    <property type="entry name" value="SOCS box-like"/>
    <property type="match status" value="1"/>
</dbReference>
<dbReference type="SMART" id="SM00248">
    <property type="entry name" value="ANK"/>
    <property type="match status" value="7"/>
</dbReference>
<reference evidence="7" key="3">
    <citation type="submission" date="2025-09" db="UniProtKB">
        <authorList>
            <consortium name="Ensembl"/>
        </authorList>
    </citation>
    <scope>IDENTIFICATION</scope>
</reference>
<dbReference type="GO" id="GO:0035556">
    <property type="term" value="P:intracellular signal transduction"/>
    <property type="evidence" value="ECO:0007669"/>
    <property type="project" value="InterPro"/>
</dbReference>
<comment type="pathway">
    <text evidence="1">Protein modification; protein ubiquitination.</text>
</comment>
<dbReference type="InParanoid" id="A0A803Y3X7"/>
<reference evidence="7" key="2">
    <citation type="submission" date="2025-08" db="UniProtKB">
        <authorList>
            <consortium name="Ensembl"/>
        </authorList>
    </citation>
    <scope>IDENTIFICATION</scope>
</reference>
<dbReference type="PROSITE" id="PS50297">
    <property type="entry name" value="ANK_REP_REGION"/>
    <property type="match status" value="5"/>
</dbReference>
<dbReference type="PANTHER" id="PTHR24198:SF173">
    <property type="entry name" value="ANKYRIN REPEAT AND SOCS BOX PROTEIN 10-RELATED"/>
    <property type="match status" value="1"/>
</dbReference>
<dbReference type="Pfam" id="PF00023">
    <property type="entry name" value="Ank"/>
    <property type="match status" value="1"/>
</dbReference>
<dbReference type="Pfam" id="PF12796">
    <property type="entry name" value="Ank_2"/>
    <property type="match status" value="2"/>
</dbReference>
<dbReference type="UniPathway" id="UPA00143"/>
<dbReference type="GO" id="GO:0016567">
    <property type="term" value="P:protein ubiquitination"/>
    <property type="evidence" value="ECO:0007669"/>
    <property type="project" value="UniProtKB-UniPathway"/>
</dbReference>
<feature type="repeat" description="ANK" evidence="4">
    <location>
        <begin position="388"/>
        <end position="428"/>
    </location>
</feature>
<protein>
    <submittedName>
        <fullName evidence="7">Ankyrin repeat and SOCS box containing 10</fullName>
    </submittedName>
</protein>
<dbReference type="GO" id="GO:0005634">
    <property type="term" value="C:nucleus"/>
    <property type="evidence" value="ECO:0007669"/>
    <property type="project" value="Ensembl"/>
</dbReference>
<dbReference type="InterPro" id="IPR036036">
    <property type="entry name" value="SOCS_box-like_dom_sf"/>
</dbReference>
<name>A0A803Y3X7_MELGA</name>
<feature type="repeat" description="ANK" evidence="4">
    <location>
        <begin position="429"/>
        <end position="461"/>
    </location>
</feature>
<evidence type="ECO:0000259" key="6">
    <source>
        <dbReference type="PROSITE" id="PS50225"/>
    </source>
</evidence>
<dbReference type="InterPro" id="IPR036770">
    <property type="entry name" value="Ankyrin_rpt-contain_sf"/>
</dbReference>
<dbReference type="SMART" id="SM00969">
    <property type="entry name" value="SOCS_box"/>
    <property type="match status" value="1"/>
</dbReference>
<dbReference type="Pfam" id="PF07525">
    <property type="entry name" value="SOCS_box"/>
    <property type="match status" value="1"/>
</dbReference>
<dbReference type="PANTHER" id="PTHR24198">
    <property type="entry name" value="ANKYRIN REPEAT AND PROTEIN KINASE DOMAIN-CONTAINING PROTEIN"/>
    <property type="match status" value="1"/>
</dbReference>
<dbReference type="Bgee" id="ENSMGAG00000001075">
    <property type="expression patterns" value="Expressed in pectoralis major and 5 other cell types or tissues"/>
</dbReference>
<dbReference type="GeneTree" id="ENSGT00940000158974"/>
<dbReference type="AlphaFoldDB" id="A0A803Y3X7"/>
<feature type="compositionally biased region" description="Polar residues" evidence="5">
    <location>
        <begin position="153"/>
        <end position="162"/>
    </location>
</feature>
<evidence type="ECO:0000256" key="4">
    <source>
        <dbReference type="PROSITE-ProRule" id="PRU00023"/>
    </source>
</evidence>
<evidence type="ECO:0000256" key="5">
    <source>
        <dbReference type="SAM" id="MobiDB-lite"/>
    </source>
</evidence>
<feature type="repeat" description="ANK" evidence="4">
    <location>
        <begin position="321"/>
        <end position="353"/>
    </location>
</feature>
<dbReference type="Gene3D" id="1.25.40.20">
    <property type="entry name" value="Ankyrin repeat-containing domain"/>
    <property type="match status" value="1"/>
</dbReference>